<dbReference type="EMBL" id="QRHW01000008">
    <property type="protein sequence ID" value="RHG09365.1"/>
    <property type="molecule type" value="Genomic_DNA"/>
</dbReference>
<accession>A0A414S2R2</accession>
<protein>
    <submittedName>
        <fullName evidence="5">DeoR/GlpR transcriptional regulator</fullName>
    </submittedName>
    <submittedName>
        <fullName evidence="6">Glucitol operon repressor</fullName>
    </submittedName>
</protein>
<dbReference type="GO" id="GO:0003700">
    <property type="term" value="F:DNA-binding transcription factor activity"/>
    <property type="evidence" value="ECO:0007669"/>
    <property type="project" value="InterPro"/>
</dbReference>
<dbReference type="Gene3D" id="1.10.10.10">
    <property type="entry name" value="Winged helix-like DNA-binding domain superfamily/Winged helix DNA-binding domain"/>
    <property type="match status" value="1"/>
</dbReference>
<dbReference type="Pfam" id="PF00455">
    <property type="entry name" value="DeoRC"/>
    <property type="match status" value="1"/>
</dbReference>
<dbReference type="SUPFAM" id="SSF46785">
    <property type="entry name" value="Winged helix' DNA-binding domain"/>
    <property type="match status" value="1"/>
</dbReference>
<dbReference type="SMART" id="SM01134">
    <property type="entry name" value="DeoRC"/>
    <property type="match status" value="1"/>
</dbReference>
<dbReference type="PANTHER" id="PTHR30363">
    <property type="entry name" value="HTH-TYPE TRANSCRIPTIONAL REGULATOR SRLR-RELATED"/>
    <property type="match status" value="1"/>
</dbReference>
<dbReference type="PANTHER" id="PTHR30363:SF44">
    <property type="entry name" value="AGA OPERON TRANSCRIPTIONAL REPRESSOR-RELATED"/>
    <property type="match status" value="1"/>
</dbReference>
<dbReference type="Gene3D" id="3.40.50.1360">
    <property type="match status" value="1"/>
</dbReference>
<keyword evidence="1" id="KW-0805">Transcription regulation</keyword>
<evidence type="ECO:0000256" key="2">
    <source>
        <dbReference type="ARBA" id="ARBA00023125"/>
    </source>
</evidence>
<evidence type="ECO:0000313" key="7">
    <source>
        <dbReference type="Proteomes" id="UP000284112"/>
    </source>
</evidence>
<dbReference type="PROSITE" id="PS51000">
    <property type="entry name" value="HTH_DEOR_2"/>
    <property type="match status" value="1"/>
</dbReference>
<dbReference type="InterPro" id="IPR036388">
    <property type="entry name" value="WH-like_DNA-bd_sf"/>
</dbReference>
<sequence>MEERRNEILRELDRKGKVKVTDLSREFGCSEVTIRNDIKAMDIEGLLKRTHGGAVKLETAETESGRYSTESLYRNVAQKKQIAEMAYDFLEDRDTIIIDDASTSFYLAREIRNHPEKRIAVVTNSLITGNELAGVGHVELFMIGGYVTGHLAATMGDVAIQNMSKFHVDKAFIGVHSINFNVGLTSIATPQMEVKKAIMKAAEKVYVLADSSKFGGGYLSVICPTNEVYKIITDDGVSKENVSKAKELGVPLVVA</sequence>
<evidence type="ECO:0000259" key="4">
    <source>
        <dbReference type="PROSITE" id="PS51000"/>
    </source>
</evidence>
<dbReference type="InterPro" id="IPR014036">
    <property type="entry name" value="DeoR-like_C"/>
</dbReference>
<dbReference type="Proteomes" id="UP000284112">
    <property type="component" value="Unassembled WGS sequence"/>
</dbReference>
<dbReference type="SUPFAM" id="SSF100950">
    <property type="entry name" value="NagB/RpiA/CoA transferase-like"/>
    <property type="match status" value="1"/>
</dbReference>
<dbReference type="GO" id="GO:0003677">
    <property type="term" value="F:DNA binding"/>
    <property type="evidence" value="ECO:0007669"/>
    <property type="project" value="UniProtKB-KW"/>
</dbReference>
<dbReference type="InterPro" id="IPR037171">
    <property type="entry name" value="NagB/RpiA_transferase-like"/>
</dbReference>
<evidence type="ECO:0000256" key="1">
    <source>
        <dbReference type="ARBA" id="ARBA00023015"/>
    </source>
</evidence>
<evidence type="ECO:0000256" key="3">
    <source>
        <dbReference type="ARBA" id="ARBA00023163"/>
    </source>
</evidence>
<evidence type="ECO:0000313" key="5">
    <source>
        <dbReference type="EMBL" id="RHG09365.1"/>
    </source>
</evidence>
<dbReference type="PRINTS" id="PR00037">
    <property type="entry name" value="HTHLACR"/>
</dbReference>
<dbReference type="AlphaFoldDB" id="A0A414S2R2"/>
<keyword evidence="2" id="KW-0238">DNA-binding</keyword>
<proteinExistence type="predicted"/>
<evidence type="ECO:0000313" key="6">
    <source>
        <dbReference type="EMBL" id="VUW99709.1"/>
    </source>
</evidence>
<organism evidence="5 7">
    <name type="scientific">Dorea longicatena</name>
    <dbReference type="NCBI Taxonomy" id="88431"/>
    <lineage>
        <taxon>Bacteria</taxon>
        <taxon>Bacillati</taxon>
        <taxon>Bacillota</taxon>
        <taxon>Clostridia</taxon>
        <taxon>Lachnospirales</taxon>
        <taxon>Lachnospiraceae</taxon>
        <taxon>Dorea</taxon>
    </lineage>
</organism>
<dbReference type="RefSeq" id="WP_028086416.1">
    <property type="nucleotide sequence ID" value="NZ_CABHNM010000026.1"/>
</dbReference>
<dbReference type="PROSITE" id="PS00894">
    <property type="entry name" value="HTH_DEOR_1"/>
    <property type="match status" value="1"/>
</dbReference>
<feature type="domain" description="HTH deoR-type" evidence="4">
    <location>
        <begin position="1"/>
        <end position="56"/>
    </location>
</feature>
<name>A0A414S2R2_9FIRM</name>
<keyword evidence="3" id="KW-0804">Transcription</keyword>
<dbReference type="InterPro" id="IPR018356">
    <property type="entry name" value="Tscrpt_reg_HTH_DeoR_CS"/>
</dbReference>
<evidence type="ECO:0000313" key="8">
    <source>
        <dbReference type="Proteomes" id="UP000398619"/>
    </source>
</evidence>
<dbReference type="InterPro" id="IPR036390">
    <property type="entry name" value="WH_DNA-bd_sf"/>
</dbReference>
<dbReference type="InterPro" id="IPR050313">
    <property type="entry name" value="Carb_Metab_HTH_regulators"/>
</dbReference>
<dbReference type="EMBL" id="CABHNM010000026">
    <property type="protein sequence ID" value="VUW99709.1"/>
    <property type="molecule type" value="Genomic_DNA"/>
</dbReference>
<dbReference type="Proteomes" id="UP000398619">
    <property type="component" value="Unassembled WGS sequence"/>
</dbReference>
<reference evidence="5 7" key="1">
    <citation type="submission" date="2018-08" db="EMBL/GenBank/DDBJ databases">
        <title>A genome reference for cultivated species of the human gut microbiota.</title>
        <authorList>
            <person name="Zou Y."/>
            <person name="Xue W."/>
            <person name="Luo G."/>
        </authorList>
    </citation>
    <scope>NUCLEOTIDE SEQUENCE [LARGE SCALE GENOMIC DNA]</scope>
    <source>
        <strain evidence="5 7">AM23-13</strain>
    </source>
</reference>
<dbReference type="Pfam" id="PF08220">
    <property type="entry name" value="HTH_DeoR"/>
    <property type="match status" value="1"/>
</dbReference>
<reference evidence="6 8" key="2">
    <citation type="submission" date="2019-07" db="EMBL/GenBank/DDBJ databases">
        <authorList>
            <person name="Hibberd C M."/>
            <person name="Gehrig L. J."/>
            <person name="Chang H.-W."/>
            <person name="Venkatesh S."/>
        </authorList>
    </citation>
    <scope>NUCLEOTIDE SEQUENCE [LARGE SCALE GENOMIC DNA]</scope>
    <source>
        <strain evidence="6">Dorea_longicatena_SSTS_Bg7063</strain>
    </source>
</reference>
<dbReference type="InterPro" id="IPR001034">
    <property type="entry name" value="DeoR_HTH"/>
</dbReference>
<gene>
    <name evidence="6" type="primary">srlR_2</name>
    <name evidence="6" type="ORF">DLSSTS7063_01044</name>
    <name evidence="5" type="ORF">DW641_06850</name>
</gene>
<dbReference type="SMART" id="SM00420">
    <property type="entry name" value="HTH_DEOR"/>
    <property type="match status" value="1"/>
</dbReference>